<feature type="domain" description="Peptidase M14" evidence="7">
    <location>
        <begin position="66"/>
        <end position="365"/>
    </location>
</feature>
<dbReference type="GO" id="GO:0008270">
    <property type="term" value="F:zinc ion binding"/>
    <property type="evidence" value="ECO:0007669"/>
    <property type="project" value="InterPro"/>
</dbReference>
<sequence>MLLVPKQSFLISIMILSLSVAQSYENESAHGLGNYNVPFFKADSYHPNVQPPNEFLGFALGSRPVHHYEVIDYFNYLEKLLDNITLTEYGYTYEGKPLIYLMISSKKNMANIENIKKSISLLADPRKLNNSQSASKIIKNTPAVAWMAYSIHGDEISSTDAAVQLAYQLAAGTDPATKNILKELVISIDPTENPDGRERYLQQLLQWRGEIVNSDASSLDHSGFWPYGRGNHYLFDLNRDWFATVHPETKGKVSAILEWNPQFLVDSHEMGAMDTYLFNPPRAPFNPYMPKTIFKWWDKIAQDQAAAFDEYGWSYYTGDWNEEVYPGYGSSWGIYIGLVGILYEQSGADGSIVKKEDGTITTYRETVHHQFISSMANLQTIASQKEELLNDYYNNRKKAVSSKNTGKAFVFSSNANQTRLNELGETIKRQTIEVYTNKNDLKLPKAINSSGKTVTRQNIPAGSLIIPLNQPLNTLIKNILSFDIRLGTKSMEKERKKLLKNQGSTLYDVTAWSLSHAYGTDSYYTEVMPKVSLEPFQAILSEGKLIGKNPKYGWAIKSDDDQFYHLVGRLLENKIKAWCAKEGFNVEGEYFPRGSIVIRNNSNKKMKVGLLKELASKYGVDIFSINTALATDGPDLGSSNFNMLIEPRIAIVSGAPTSTYSFGATWHLIDYKMKSRASLINAMNFGWQDLSKYNVLILPNGSSMKKVLGDNGIKKLKNWIDDGGTLISYSNSAAFLSDSSVSISSVRLRRQVLDKLVSYNNDLSILKEAENFSIDSIALWEGGNIYTSDEIKETDKSIDKIKELDQLGRKFRPQGAILKVNMDKEHWLTVGCGEFIPVLYNTGNVFMAKKPINVAGRLADEKNIRLGGLLWPEAKSRIAESAWVTQEYHGKGQIILFATEPHFRGYFKASERVLLNAIYLGPGMGTRHSVKW</sequence>
<protein>
    <recommendedName>
        <fullName evidence="7">Peptidase M14 domain-containing protein</fullName>
    </recommendedName>
</protein>
<dbReference type="EMBL" id="UINC01000029">
    <property type="protein sequence ID" value="SUZ47672.1"/>
    <property type="molecule type" value="Genomic_DNA"/>
</dbReference>
<dbReference type="Gene3D" id="3.40.630.10">
    <property type="entry name" value="Zn peptidases"/>
    <property type="match status" value="1"/>
</dbReference>
<evidence type="ECO:0000259" key="7">
    <source>
        <dbReference type="SMART" id="SM00631"/>
    </source>
</evidence>
<dbReference type="PANTHER" id="PTHR11705">
    <property type="entry name" value="PROTEASE FAMILY M14 CARBOXYPEPTIDASE A,B"/>
    <property type="match status" value="1"/>
</dbReference>
<keyword evidence="5" id="KW-0862">Zinc</keyword>
<evidence type="ECO:0000313" key="8">
    <source>
        <dbReference type="EMBL" id="SUZ47672.1"/>
    </source>
</evidence>
<dbReference type="SUPFAM" id="SSF52317">
    <property type="entry name" value="Class I glutamine amidotransferase-like"/>
    <property type="match status" value="1"/>
</dbReference>
<evidence type="ECO:0000256" key="4">
    <source>
        <dbReference type="ARBA" id="ARBA00022801"/>
    </source>
</evidence>
<keyword evidence="6" id="KW-0482">Metalloprotease</keyword>
<dbReference type="CDD" id="cd06238">
    <property type="entry name" value="M14-like"/>
    <property type="match status" value="1"/>
</dbReference>
<keyword evidence="4" id="KW-0378">Hydrolase</keyword>
<dbReference type="GO" id="GO:0004181">
    <property type="term" value="F:metallocarboxypeptidase activity"/>
    <property type="evidence" value="ECO:0007669"/>
    <property type="project" value="InterPro"/>
</dbReference>
<dbReference type="AlphaFoldDB" id="A0A381MZA2"/>
<dbReference type="Pfam" id="PF00246">
    <property type="entry name" value="Peptidase_M14"/>
    <property type="match status" value="1"/>
</dbReference>
<name>A0A381MZA2_9ZZZZ</name>
<evidence type="ECO:0000256" key="1">
    <source>
        <dbReference type="ARBA" id="ARBA00001947"/>
    </source>
</evidence>
<comment type="cofactor">
    <cofactor evidence="1">
        <name>Zn(2+)</name>
        <dbReference type="ChEBI" id="CHEBI:29105"/>
    </cofactor>
</comment>
<dbReference type="SMART" id="SM00631">
    <property type="entry name" value="Zn_pept"/>
    <property type="match status" value="1"/>
</dbReference>
<reference evidence="8" key="1">
    <citation type="submission" date="2018-05" db="EMBL/GenBank/DDBJ databases">
        <authorList>
            <person name="Lanie J.A."/>
            <person name="Ng W.-L."/>
            <person name="Kazmierczak K.M."/>
            <person name="Andrzejewski T.M."/>
            <person name="Davidsen T.M."/>
            <person name="Wayne K.J."/>
            <person name="Tettelin H."/>
            <person name="Glass J.I."/>
            <person name="Rusch D."/>
            <person name="Podicherti R."/>
            <person name="Tsui H.-C.T."/>
            <person name="Winkler M.E."/>
        </authorList>
    </citation>
    <scope>NUCLEOTIDE SEQUENCE</scope>
</reference>
<comment type="similarity">
    <text evidence="2">Belongs to the peptidase M14 family.</text>
</comment>
<dbReference type="PANTHER" id="PTHR11705:SF143">
    <property type="entry name" value="SLL0236 PROTEIN"/>
    <property type="match status" value="1"/>
</dbReference>
<evidence type="ECO:0000256" key="2">
    <source>
        <dbReference type="ARBA" id="ARBA00005988"/>
    </source>
</evidence>
<organism evidence="8">
    <name type="scientific">marine metagenome</name>
    <dbReference type="NCBI Taxonomy" id="408172"/>
    <lineage>
        <taxon>unclassified sequences</taxon>
        <taxon>metagenomes</taxon>
        <taxon>ecological metagenomes</taxon>
    </lineage>
</organism>
<dbReference type="InterPro" id="IPR029062">
    <property type="entry name" value="Class_I_gatase-like"/>
</dbReference>
<evidence type="ECO:0000256" key="3">
    <source>
        <dbReference type="ARBA" id="ARBA00022670"/>
    </source>
</evidence>
<gene>
    <name evidence="8" type="ORF">METZ01_LOCUS526</name>
</gene>
<dbReference type="GO" id="GO:0005615">
    <property type="term" value="C:extracellular space"/>
    <property type="evidence" value="ECO:0007669"/>
    <property type="project" value="TreeGrafter"/>
</dbReference>
<proteinExistence type="inferred from homology"/>
<dbReference type="SUPFAM" id="SSF53187">
    <property type="entry name" value="Zn-dependent exopeptidases"/>
    <property type="match status" value="1"/>
</dbReference>
<evidence type="ECO:0000256" key="5">
    <source>
        <dbReference type="ARBA" id="ARBA00022833"/>
    </source>
</evidence>
<evidence type="ECO:0000256" key="6">
    <source>
        <dbReference type="ARBA" id="ARBA00023049"/>
    </source>
</evidence>
<dbReference type="InterPro" id="IPR000834">
    <property type="entry name" value="Peptidase_M14"/>
</dbReference>
<accession>A0A381MZA2</accession>
<keyword evidence="3" id="KW-0645">Protease</keyword>
<dbReference type="GO" id="GO:0006508">
    <property type="term" value="P:proteolysis"/>
    <property type="evidence" value="ECO:0007669"/>
    <property type="project" value="UniProtKB-KW"/>
</dbReference>